<dbReference type="EMBL" id="BMYF01000015">
    <property type="protein sequence ID" value="GHB42573.1"/>
    <property type="molecule type" value="Genomic_DNA"/>
</dbReference>
<dbReference type="InterPro" id="IPR032574">
    <property type="entry name" value="DUF4924"/>
</dbReference>
<name>A0A8J3G645_9BACT</name>
<dbReference type="RefSeq" id="WP_189582901.1">
    <property type="nucleotide sequence ID" value="NZ_BMYF01000015.1"/>
</dbReference>
<dbReference type="Pfam" id="PF16271">
    <property type="entry name" value="DUF4924"/>
    <property type="match status" value="1"/>
</dbReference>
<reference evidence="1" key="1">
    <citation type="journal article" date="2014" name="Int. J. Syst. Evol. Microbiol.">
        <title>Complete genome sequence of Corynebacterium casei LMG S-19264T (=DSM 44701T), isolated from a smear-ripened cheese.</title>
        <authorList>
            <consortium name="US DOE Joint Genome Institute (JGI-PGF)"/>
            <person name="Walter F."/>
            <person name="Albersmeier A."/>
            <person name="Kalinowski J."/>
            <person name="Ruckert C."/>
        </authorList>
    </citation>
    <scope>NUCLEOTIDE SEQUENCE</scope>
    <source>
        <strain evidence="1">KCTC 23224</strain>
    </source>
</reference>
<organism evidence="1 2">
    <name type="scientific">Mongoliitalea lutea</name>
    <dbReference type="NCBI Taxonomy" id="849756"/>
    <lineage>
        <taxon>Bacteria</taxon>
        <taxon>Pseudomonadati</taxon>
        <taxon>Bacteroidota</taxon>
        <taxon>Cytophagia</taxon>
        <taxon>Cytophagales</taxon>
        <taxon>Cyclobacteriaceae</taxon>
        <taxon>Mongoliitalea</taxon>
    </lineage>
</organism>
<evidence type="ECO:0000313" key="2">
    <source>
        <dbReference type="Proteomes" id="UP000642809"/>
    </source>
</evidence>
<dbReference type="Proteomes" id="UP000642809">
    <property type="component" value="Unassembled WGS sequence"/>
</dbReference>
<keyword evidence="2" id="KW-1185">Reference proteome</keyword>
<gene>
    <name evidence="1" type="ORF">GCM10008106_24460</name>
</gene>
<dbReference type="AlphaFoldDB" id="A0A8J3G645"/>
<evidence type="ECO:0008006" key="3">
    <source>
        <dbReference type="Google" id="ProtNLM"/>
    </source>
</evidence>
<proteinExistence type="predicted"/>
<accession>A0A8J3G645</accession>
<reference evidence="1" key="2">
    <citation type="submission" date="2020-09" db="EMBL/GenBank/DDBJ databases">
        <authorList>
            <person name="Sun Q."/>
            <person name="Kim S."/>
        </authorList>
    </citation>
    <scope>NUCLEOTIDE SEQUENCE</scope>
    <source>
        <strain evidence="1">KCTC 23224</strain>
    </source>
</reference>
<evidence type="ECO:0000313" key="1">
    <source>
        <dbReference type="EMBL" id="GHB42573.1"/>
    </source>
</evidence>
<protein>
    <recommendedName>
        <fullName evidence="3">DUF4924 domain-containing protein</fullName>
    </recommendedName>
</protein>
<sequence>MKSIAEKKQQQNIGEYIIYMYQMEDLLRAFNFVLEDIEQYVVSHYPVELVEKKETVTWFADLATQMQEEKITQKGHLQAVQAIVDELARLHWSLLKTDKSYFEHYQLAKPHVLHMMLEEGADEISHEVQLFFNAIYGRLLARLQGREIPSEILEATESFGGLLSYLNEVYMHSKN</sequence>
<comment type="caution">
    <text evidence="1">The sequence shown here is derived from an EMBL/GenBank/DDBJ whole genome shotgun (WGS) entry which is preliminary data.</text>
</comment>